<evidence type="ECO:0000256" key="1">
    <source>
        <dbReference type="ARBA" id="ARBA00022801"/>
    </source>
</evidence>
<gene>
    <name evidence="3" type="ORF">MNB_SUP05-12-1137</name>
    <name evidence="2" type="ORF">MNB_SUP05-13-237</name>
    <name evidence="4" type="ORF">MNB_SUP05-7-242</name>
</gene>
<name>A0A1W1DIX4_9ZZZZ</name>
<accession>A0A1W1DIX4</accession>
<dbReference type="InterPro" id="IPR023365">
    <property type="entry name" value="Sortase_dom-sf"/>
</dbReference>
<reference evidence="3" key="1">
    <citation type="submission" date="2016-10" db="EMBL/GenBank/DDBJ databases">
        <authorList>
            <person name="de Groot N.N."/>
        </authorList>
    </citation>
    <scope>NUCLEOTIDE SEQUENCE</scope>
</reference>
<dbReference type="EMBL" id="FPHU01000137">
    <property type="protein sequence ID" value="SFV81306.1"/>
    <property type="molecule type" value="Genomic_DNA"/>
</dbReference>
<dbReference type="EMBL" id="FPHT01000167">
    <property type="protein sequence ID" value="SFV81325.1"/>
    <property type="molecule type" value="Genomic_DNA"/>
</dbReference>
<dbReference type="SUPFAM" id="SSF63817">
    <property type="entry name" value="Sortase"/>
    <property type="match status" value="1"/>
</dbReference>
<dbReference type="EMBL" id="FPHW01000065">
    <property type="protein sequence ID" value="SFV83777.1"/>
    <property type="molecule type" value="Genomic_DNA"/>
</dbReference>
<dbReference type="InterPro" id="IPR005754">
    <property type="entry name" value="Sortase"/>
</dbReference>
<evidence type="ECO:0000313" key="3">
    <source>
        <dbReference type="EMBL" id="SFV81325.1"/>
    </source>
</evidence>
<evidence type="ECO:0000313" key="4">
    <source>
        <dbReference type="EMBL" id="SFV83777.1"/>
    </source>
</evidence>
<dbReference type="Pfam" id="PF04203">
    <property type="entry name" value="Sortase"/>
    <property type="match status" value="1"/>
</dbReference>
<protein>
    <submittedName>
        <fullName evidence="3">LPXTG-site transpeptidase family protein</fullName>
    </submittedName>
</protein>
<dbReference type="GO" id="GO:0016787">
    <property type="term" value="F:hydrolase activity"/>
    <property type="evidence" value="ECO:0007669"/>
    <property type="project" value="UniProtKB-KW"/>
</dbReference>
<dbReference type="Gene3D" id="2.40.260.10">
    <property type="entry name" value="Sortase"/>
    <property type="match status" value="1"/>
</dbReference>
<proteinExistence type="predicted"/>
<evidence type="ECO:0000313" key="2">
    <source>
        <dbReference type="EMBL" id="SFV81306.1"/>
    </source>
</evidence>
<keyword evidence="1" id="KW-0378">Hydrolase</keyword>
<dbReference type="AlphaFoldDB" id="A0A1W1DIX4"/>
<organism evidence="3">
    <name type="scientific">hydrothermal vent metagenome</name>
    <dbReference type="NCBI Taxonomy" id="652676"/>
    <lineage>
        <taxon>unclassified sequences</taxon>
        <taxon>metagenomes</taxon>
        <taxon>ecological metagenomes</taxon>
    </lineage>
</organism>
<sequence>MREQMKQQHWSRSNVFPVFNISVPQHNQEFVVLEGDDSLLFGPGRSSSSYFPGDLGTVVIHANYHFSFLQNINLNDQIILNDQMGAEYQYCVHDVSIIDLDKTQIEISEIDELKLVTPWPFDDFTKDNTLRYVVTCRKYETYQN</sequence>